<evidence type="ECO:0000313" key="3">
    <source>
        <dbReference type="Proteomes" id="UP000499080"/>
    </source>
</evidence>
<gene>
    <name evidence="2" type="ORF">AVEN_134779_1</name>
</gene>
<keyword evidence="3" id="KW-1185">Reference proteome</keyword>
<evidence type="ECO:0000256" key="1">
    <source>
        <dbReference type="SAM" id="SignalP"/>
    </source>
</evidence>
<comment type="caution">
    <text evidence="2">The sequence shown here is derived from an EMBL/GenBank/DDBJ whole genome shotgun (WGS) entry which is preliminary data.</text>
</comment>
<dbReference type="EMBL" id="BGPR01001289">
    <property type="protein sequence ID" value="GBM50206.1"/>
    <property type="molecule type" value="Genomic_DNA"/>
</dbReference>
<keyword evidence="1" id="KW-0732">Signal</keyword>
<protein>
    <submittedName>
        <fullName evidence="2">Uncharacterized protein</fullName>
    </submittedName>
</protein>
<reference evidence="2 3" key="1">
    <citation type="journal article" date="2019" name="Sci. Rep.">
        <title>Orb-weaving spider Araneus ventricosus genome elucidates the spidroin gene catalogue.</title>
        <authorList>
            <person name="Kono N."/>
            <person name="Nakamura H."/>
            <person name="Ohtoshi R."/>
            <person name="Moran D.A.P."/>
            <person name="Shinohara A."/>
            <person name="Yoshida Y."/>
            <person name="Fujiwara M."/>
            <person name="Mori M."/>
            <person name="Tomita M."/>
            <person name="Arakawa K."/>
        </authorList>
    </citation>
    <scope>NUCLEOTIDE SEQUENCE [LARGE SCALE GENOMIC DNA]</scope>
</reference>
<dbReference type="Proteomes" id="UP000499080">
    <property type="component" value="Unassembled WGS sequence"/>
</dbReference>
<sequence length="108" mass="12317">MALHIVPFFQLIHLSRSFTSRTAPTENTSPTDTPILKAHCTYSSPLFQNGTPAVVLWFLPSRESLISPRIYTGRISAFMTQQSKWISREVGFPNFRSHHADSHRIFEA</sequence>
<organism evidence="2 3">
    <name type="scientific">Araneus ventricosus</name>
    <name type="common">Orbweaver spider</name>
    <name type="synonym">Epeira ventricosa</name>
    <dbReference type="NCBI Taxonomy" id="182803"/>
    <lineage>
        <taxon>Eukaryota</taxon>
        <taxon>Metazoa</taxon>
        <taxon>Ecdysozoa</taxon>
        <taxon>Arthropoda</taxon>
        <taxon>Chelicerata</taxon>
        <taxon>Arachnida</taxon>
        <taxon>Araneae</taxon>
        <taxon>Araneomorphae</taxon>
        <taxon>Entelegynae</taxon>
        <taxon>Araneoidea</taxon>
        <taxon>Araneidae</taxon>
        <taxon>Araneus</taxon>
    </lineage>
</organism>
<feature type="chain" id="PRO_5021412902" evidence="1">
    <location>
        <begin position="18"/>
        <end position="108"/>
    </location>
</feature>
<evidence type="ECO:0000313" key="2">
    <source>
        <dbReference type="EMBL" id="GBM50206.1"/>
    </source>
</evidence>
<feature type="signal peptide" evidence="1">
    <location>
        <begin position="1"/>
        <end position="17"/>
    </location>
</feature>
<name>A0A4Y2GBQ3_ARAVE</name>
<accession>A0A4Y2GBQ3</accession>
<dbReference type="AlphaFoldDB" id="A0A4Y2GBQ3"/>
<proteinExistence type="predicted"/>